<evidence type="ECO:0000256" key="4">
    <source>
        <dbReference type="ARBA" id="ARBA00022676"/>
    </source>
</evidence>
<dbReference type="PROSITE" id="PS50005">
    <property type="entry name" value="TPR"/>
    <property type="match status" value="5"/>
</dbReference>
<dbReference type="SUPFAM" id="SSF48452">
    <property type="entry name" value="TPR-like"/>
    <property type="match status" value="1"/>
</dbReference>
<dbReference type="InterPro" id="IPR011990">
    <property type="entry name" value="TPR-like_helical_dom_sf"/>
</dbReference>
<proteinExistence type="inferred from homology"/>
<dbReference type="Gene3D" id="1.25.40.10">
    <property type="entry name" value="Tetratricopeptide repeat domain"/>
    <property type="match status" value="3"/>
</dbReference>
<feature type="repeat" description="TPR" evidence="8">
    <location>
        <begin position="77"/>
        <end position="110"/>
    </location>
</feature>
<keyword evidence="11" id="KW-1185">Reference proteome</keyword>
<sequence>MNQTVNVTLEQAFEQACDWHEQGERDRAEALYRQILAVAPNHPQTLHNLAILLQGAKRIEEASGLLMQAIEAHPNYAEAYMVLGNILTDLERYAEAETLYRHALSLNPRLTSATVNLSAALRRAGRGKEAELAVNEALEHDPNNPLLHAQLGMALRVQGRVQEAESALRGALAMNPEDDEARHTLGMLLQARGAYEEAERCYRQVIAARPAMAESYNALGCLLRETGRQEAAVEALREALRINPELVAGYNNLANAYTDQGRVTEALATYREGLARKPDQAELHANLAFSMHYAPELGPKALFAELRDWCARFADPLTPAQNPCHNDPDPERILNVGYVSADLKQHPLGFFTLPILQNHDGNAVRVTVYSNLTQPDWLTERARAAVDAWVDCAAWSDNQLLERIRDDRIDVLVDLSGHTRGNRLRVFAQRAAPVQILGGGCFSSTGLQAMDAVVGDPHQFPAGCEDQFSERILRMPMDNVIYAPPDYMPAVAPPPCLQNGHIIFGCFNNPAKINERVFDLWARILQRLPGARLLLKAKPLGDAPNRARFVEAFAKRGVEPERLLLEGGAPHADFLASYNRMDIALDPFPYSGGLTTIEALWMGVPVVALDAGRLAGRHSVAHLHAAGLPELVAAGPEAYVETALALAAEPDELKRMREQMRPALLHGPLSDHAGYTVILEQMMRRLWRDWCAARRAQS</sequence>
<evidence type="ECO:0000313" key="10">
    <source>
        <dbReference type="EMBL" id="OSM06933.1"/>
    </source>
</evidence>
<dbReference type="Pfam" id="PF13844">
    <property type="entry name" value="Glyco_transf_41"/>
    <property type="match status" value="2"/>
</dbReference>
<comment type="caution">
    <text evidence="10">The sequence shown here is derived from an EMBL/GenBank/DDBJ whole genome shotgun (WGS) entry which is preliminary data.</text>
</comment>
<keyword evidence="6" id="KW-0677">Repeat</keyword>
<dbReference type="Pfam" id="PF13414">
    <property type="entry name" value="TPR_11"/>
    <property type="match status" value="1"/>
</dbReference>
<feature type="repeat" description="TPR" evidence="8">
    <location>
        <begin position="145"/>
        <end position="178"/>
    </location>
</feature>
<evidence type="ECO:0000256" key="1">
    <source>
        <dbReference type="ARBA" id="ARBA00004922"/>
    </source>
</evidence>
<organism evidence="10 11">
    <name type="scientific">Magnetofaba australis IT-1</name>
    <dbReference type="NCBI Taxonomy" id="1434232"/>
    <lineage>
        <taxon>Bacteria</taxon>
        <taxon>Pseudomonadati</taxon>
        <taxon>Pseudomonadota</taxon>
        <taxon>Magnetococcia</taxon>
        <taxon>Magnetococcales</taxon>
        <taxon>Magnetococcaceae</taxon>
        <taxon>Magnetofaba</taxon>
    </lineage>
</organism>
<dbReference type="EC" id="2.4.1.255" evidence="3"/>
<dbReference type="SMART" id="SM00028">
    <property type="entry name" value="TPR"/>
    <property type="match status" value="8"/>
</dbReference>
<feature type="domain" description="O-GlcNAc transferase C-terminal" evidence="9">
    <location>
        <begin position="497"/>
        <end position="676"/>
    </location>
</feature>
<name>A0A1Y2K883_9PROT</name>
<keyword evidence="7 8" id="KW-0802">TPR repeat</keyword>
<dbReference type="Gene3D" id="3.40.50.2000">
    <property type="entry name" value="Glycogen Phosphorylase B"/>
    <property type="match status" value="1"/>
</dbReference>
<protein>
    <recommendedName>
        <fullName evidence="3">protein O-GlcNAc transferase</fullName>
        <ecNumber evidence="3">2.4.1.255</ecNumber>
    </recommendedName>
</protein>
<dbReference type="Proteomes" id="UP000194003">
    <property type="component" value="Unassembled WGS sequence"/>
</dbReference>
<gene>
    <name evidence="10" type="ORF">MAIT1_00181</name>
</gene>
<dbReference type="InterPro" id="IPR051939">
    <property type="entry name" value="Glycosyltr_41/O-GlcNAc_trsf"/>
</dbReference>
<keyword evidence="4" id="KW-0328">Glycosyltransferase</keyword>
<dbReference type="RefSeq" id="WP_158089286.1">
    <property type="nucleotide sequence ID" value="NZ_LVJN01000015.1"/>
</dbReference>
<feature type="domain" description="O-GlcNAc transferase C-terminal" evidence="9">
    <location>
        <begin position="331"/>
        <end position="477"/>
    </location>
</feature>
<reference evidence="10 11" key="1">
    <citation type="journal article" date="2016" name="BMC Genomics">
        <title>Combined genomic and structural analyses of a cultured magnetotactic bacterium reveals its niche adaptation to a dynamic environment.</title>
        <authorList>
            <person name="Araujo A.C."/>
            <person name="Morillo V."/>
            <person name="Cypriano J."/>
            <person name="Teixeira L.C."/>
            <person name="Leao P."/>
            <person name="Lyra S."/>
            <person name="Almeida L.G."/>
            <person name="Bazylinski D.A."/>
            <person name="Vasconcellos A.T."/>
            <person name="Abreu F."/>
            <person name="Lins U."/>
        </authorList>
    </citation>
    <scope>NUCLEOTIDE SEQUENCE [LARGE SCALE GENOMIC DNA]</scope>
    <source>
        <strain evidence="10 11">IT-1</strain>
    </source>
</reference>
<dbReference type="Gene3D" id="3.40.50.11380">
    <property type="match status" value="1"/>
</dbReference>
<evidence type="ECO:0000259" key="9">
    <source>
        <dbReference type="Pfam" id="PF13844"/>
    </source>
</evidence>
<keyword evidence="5" id="KW-0808">Transferase</keyword>
<evidence type="ECO:0000256" key="7">
    <source>
        <dbReference type="ARBA" id="ARBA00022803"/>
    </source>
</evidence>
<dbReference type="PROSITE" id="PS50293">
    <property type="entry name" value="TPR_REGION"/>
    <property type="match status" value="2"/>
</dbReference>
<evidence type="ECO:0000256" key="3">
    <source>
        <dbReference type="ARBA" id="ARBA00011970"/>
    </source>
</evidence>
<evidence type="ECO:0000256" key="2">
    <source>
        <dbReference type="ARBA" id="ARBA00005386"/>
    </source>
</evidence>
<accession>A0A1Y2K883</accession>
<dbReference type="EMBL" id="LVJN01000015">
    <property type="protein sequence ID" value="OSM06933.1"/>
    <property type="molecule type" value="Genomic_DNA"/>
</dbReference>
<dbReference type="SUPFAM" id="SSF53756">
    <property type="entry name" value="UDP-Glycosyltransferase/glycogen phosphorylase"/>
    <property type="match status" value="1"/>
</dbReference>
<dbReference type="OrthoDB" id="146908at2"/>
<evidence type="ECO:0000256" key="5">
    <source>
        <dbReference type="ARBA" id="ARBA00022679"/>
    </source>
</evidence>
<evidence type="ECO:0000313" key="11">
    <source>
        <dbReference type="Proteomes" id="UP000194003"/>
    </source>
</evidence>
<dbReference type="PANTHER" id="PTHR44835:SF1">
    <property type="entry name" value="PROTEIN O-GLCNAC TRANSFERASE"/>
    <property type="match status" value="1"/>
</dbReference>
<feature type="repeat" description="TPR" evidence="8">
    <location>
        <begin position="179"/>
        <end position="212"/>
    </location>
</feature>
<dbReference type="AlphaFoldDB" id="A0A1Y2K883"/>
<dbReference type="Pfam" id="PF14559">
    <property type="entry name" value="TPR_19"/>
    <property type="match status" value="3"/>
</dbReference>
<feature type="repeat" description="TPR" evidence="8">
    <location>
        <begin position="213"/>
        <end position="246"/>
    </location>
</feature>
<evidence type="ECO:0000256" key="6">
    <source>
        <dbReference type="ARBA" id="ARBA00022737"/>
    </source>
</evidence>
<evidence type="ECO:0000256" key="8">
    <source>
        <dbReference type="PROSITE-ProRule" id="PRU00339"/>
    </source>
</evidence>
<dbReference type="InterPro" id="IPR019734">
    <property type="entry name" value="TPR_rpt"/>
</dbReference>
<comment type="pathway">
    <text evidence="1">Protein modification; protein glycosylation.</text>
</comment>
<dbReference type="STRING" id="1434232.MAIT1_00181"/>
<dbReference type="PANTHER" id="PTHR44835">
    <property type="entry name" value="UDP-N-ACETYLGLUCOSAMINE--PEPTIDE N-ACETYLGLUCOSAMINYLTRANSFERASE SPINDLY-RELATED"/>
    <property type="match status" value="1"/>
</dbReference>
<dbReference type="GO" id="GO:0097363">
    <property type="term" value="F:protein O-acetylglucosaminyltransferase activity"/>
    <property type="evidence" value="ECO:0007669"/>
    <property type="project" value="UniProtKB-EC"/>
</dbReference>
<dbReference type="InterPro" id="IPR029489">
    <property type="entry name" value="OGT/SEC/SPY_C"/>
</dbReference>
<comment type="similarity">
    <text evidence="2">Belongs to the glycosyltransferase 41 family. O-GlcNAc transferase subfamily.</text>
</comment>
<feature type="repeat" description="TPR" evidence="8">
    <location>
        <begin position="247"/>
        <end position="280"/>
    </location>
</feature>